<comment type="caution">
    <text evidence="2">The sequence shown here is derived from an EMBL/GenBank/DDBJ whole genome shotgun (WGS) entry which is preliminary data.</text>
</comment>
<evidence type="ECO:0000256" key="1">
    <source>
        <dbReference type="SAM" id="MobiDB-lite"/>
    </source>
</evidence>
<feature type="compositionally biased region" description="Basic and acidic residues" evidence="1">
    <location>
        <begin position="60"/>
        <end position="93"/>
    </location>
</feature>
<dbReference type="EMBL" id="JAFJMO010000006">
    <property type="protein sequence ID" value="KAJ8274124.1"/>
    <property type="molecule type" value="Genomic_DNA"/>
</dbReference>
<accession>A0A9Q1DKL6</accession>
<name>A0A9Q1DKL6_CONCO</name>
<dbReference type="AlphaFoldDB" id="A0A9Q1DKL6"/>
<feature type="region of interest" description="Disordered" evidence="1">
    <location>
        <begin position="278"/>
        <end position="299"/>
    </location>
</feature>
<dbReference type="Proteomes" id="UP001152803">
    <property type="component" value="Unassembled WGS sequence"/>
</dbReference>
<organism evidence="2 3">
    <name type="scientific">Conger conger</name>
    <name type="common">Conger eel</name>
    <name type="synonym">Muraena conger</name>
    <dbReference type="NCBI Taxonomy" id="82655"/>
    <lineage>
        <taxon>Eukaryota</taxon>
        <taxon>Metazoa</taxon>
        <taxon>Chordata</taxon>
        <taxon>Craniata</taxon>
        <taxon>Vertebrata</taxon>
        <taxon>Euteleostomi</taxon>
        <taxon>Actinopterygii</taxon>
        <taxon>Neopterygii</taxon>
        <taxon>Teleostei</taxon>
        <taxon>Anguilliformes</taxon>
        <taxon>Congridae</taxon>
        <taxon>Conger</taxon>
    </lineage>
</organism>
<feature type="region of interest" description="Disordered" evidence="1">
    <location>
        <begin position="422"/>
        <end position="448"/>
    </location>
</feature>
<feature type="compositionally biased region" description="Basic and acidic residues" evidence="1">
    <location>
        <begin position="44"/>
        <end position="53"/>
    </location>
</feature>
<protein>
    <submittedName>
        <fullName evidence="2">Uncharacterized protein</fullName>
    </submittedName>
</protein>
<evidence type="ECO:0000313" key="2">
    <source>
        <dbReference type="EMBL" id="KAJ8274124.1"/>
    </source>
</evidence>
<feature type="region of interest" description="Disordered" evidence="1">
    <location>
        <begin position="1"/>
        <end position="93"/>
    </location>
</feature>
<feature type="region of interest" description="Disordered" evidence="1">
    <location>
        <begin position="151"/>
        <end position="179"/>
    </location>
</feature>
<gene>
    <name evidence="2" type="ORF">COCON_G00087490</name>
</gene>
<sequence length="459" mass="51620">MEANCAESDTRDYTGVESEATFNRSDDIEERTEWKTLSEMTQEEQDRLSNMKEEVEECEERQNVKTEKEEGVIDAEGLRRDQEKTRDEQKGKGVTDLTCATHIFQKNGVKSEYSQQDKEKVSTLVTACLLNQPRVVICRIKITGNSIPELPHPRPFATKGEQGVTSRQRWQEPSPMKGKCSLRQKDHVMTCKRKIIGQLARPQKHQSASSENGLCLEASHNPTVIAPRNQNRGQTVETSSEVFACSQCPFVHTEEVNLHQHLEKVQPEELRETLVSGRSGAENPFNSRTPQCSKAPETLPIPTQKEDQAVISRQRLQELSPMKGKCSLRQKGQVMTWKRKIIDQLARPHKHQLASSENGLCIETSNNPTDISPRNQNTGQTVKASSEVFSCSQYPLVHTEEERRPGSDISTEMAGALTNEGKVFTESDGPGHDLEEKDDWPAGKTAETPVGFIREWALS</sequence>
<dbReference type="OrthoDB" id="8959641at2759"/>
<feature type="compositionally biased region" description="Basic and acidic residues" evidence="1">
    <location>
        <begin position="423"/>
        <end position="441"/>
    </location>
</feature>
<proteinExistence type="predicted"/>
<evidence type="ECO:0000313" key="3">
    <source>
        <dbReference type="Proteomes" id="UP001152803"/>
    </source>
</evidence>
<keyword evidence="3" id="KW-1185">Reference proteome</keyword>
<reference evidence="2" key="1">
    <citation type="journal article" date="2023" name="Science">
        <title>Genome structures resolve the early diversification of teleost fishes.</title>
        <authorList>
            <person name="Parey E."/>
            <person name="Louis A."/>
            <person name="Montfort J."/>
            <person name="Bouchez O."/>
            <person name="Roques C."/>
            <person name="Iampietro C."/>
            <person name="Lluch J."/>
            <person name="Castinel A."/>
            <person name="Donnadieu C."/>
            <person name="Desvignes T."/>
            <person name="Floi Bucao C."/>
            <person name="Jouanno E."/>
            <person name="Wen M."/>
            <person name="Mejri S."/>
            <person name="Dirks R."/>
            <person name="Jansen H."/>
            <person name="Henkel C."/>
            <person name="Chen W.J."/>
            <person name="Zahm M."/>
            <person name="Cabau C."/>
            <person name="Klopp C."/>
            <person name="Thompson A.W."/>
            <person name="Robinson-Rechavi M."/>
            <person name="Braasch I."/>
            <person name="Lecointre G."/>
            <person name="Bobe J."/>
            <person name="Postlethwait J.H."/>
            <person name="Berthelot C."/>
            <person name="Roest Crollius H."/>
            <person name="Guiguen Y."/>
        </authorList>
    </citation>
    <scope>NUCLEOTIDE SEQUENCE</scope>
    <source>
        <strain evidence="2">Concon-B</strain>
    </source>
</reference>